<feature type="domain" description="F-box" evidence="2">
    <location>
        <begin position="117"/>
        <end position="164"/>
    </location>
</feature>
<dbReference type="InterPro" id="IPR001810">
    <property type="entry name" value="F-box_dom"/>
</dbReference>
<dbReference type="InterPro" id="IPR015943">
    <property type="entry name" value="WD40/YVTN_repeat-like_dom_sf"/>
</dbReference>
<proteinExistence type="predicted"/>
<keyword evidence="1" id="KW-0853">WD repeat</keyword>
<accession>A0ABQ9EJ66</accession>
<organism evidence="3 4">
    <name type="scientific">Tegillarca granosa</name>
    <name type="common">Malaysian cockle</name>
    <name type="synonym">Anadara granosa</name>
    <dbReference type="NCBI Taxonomy" id="220873"/>
    <lineage>
        <taxon>Eukaryota</taxon>
        <taxon>Metazoa</taxon>
        <taxon>Spiralia</taxon>
        <taxon>Lophotrochozoa</taxon>
        <taxon>Mollusca</taxon>
        <taxon>Bivalvia</taxon>
        <taxon>Autobranchia</taxon>
        <taxon>Pteriomorphia</taxon>
        <taxon>Arcoida</taxon>
        <taxon>Arcoidea</taxon>
        <taxon>Arcidae</taxon>
        <taxon>Tegillarca</taxon>
    </lineage>
</organism>
<name>A0ABQ9EJ66_TEGGR</name>
<comment type="caution">
    <text evidence="3">The sequence shown here is derived from an EMBL/GenBank/DDBJ whole genome shotgun (WGS) entry which is preliminary data.</text>
</comment>
<dbReference type="PANTHER" id="PTHR19855:SF34">
    <property type="entry name" value="F-BOX_WD REPEAT-CONTAINING PROTEIN 9"/>
    <property type="match status" value="1"/>
</dbReference>
<dbReference type="PANTHER" id="PTHR19855">
    <property type="entry name" value="WD40 REPEAT PROTEIN 12, 37"/>
    <property type="match status" value="1"/>
</dbReference>
<dbReference type="PROSITE" id="PS50082">
    <property type="entry name" value="WD_REPEATS_2"/>
    <property type="match status" value="1"/>
</dbReference>
<reference evidence="3 4" key="1">
    <citation type="submission" date="2022-12" db="EMBL/GenBank/DDBJ databases">
        <title>Chromosome-level genome of Tegillarca granosa.</title>
        <authorList>
            <person name="Kim J."/>
        </authorList>
    </citation>
    <scope>NUCLEOTIDE SEQUENCE [LARGE SCALE GENOMIC DNA]</scope>
    <source>
        <strain evidence="3">Teg-2019</strain>
        <tissue evidence="3">Adductor muscle</tissue>
    </source>
</reference>
<dbReference type="SUPFAM" id="SSF81383">
    <property type="entry name" value="F-box domain"/>
    <property type="match status" value="1"/>
</dbReference>
<dbReference type="InterPro" id="IPR001680">
    <property type="entry name" value="WD40_rpt"/>
</dbReference>
<dbReference type="EMBL" id="JARBDR010000813">
    <property type="protein sequence ID" value="KAJ8305329.1"/>
    <property type="molecule type" value="Genomic_DNA"/>
</dbReference>
<dbReference type="SUPFAM" id="SSF50978">
    <property type="entry name" value="WD40 repeat-like"/>
    <property type="match status" value="1"/>
</dbReference>
<feature type="repeat" description="WD" evidence="1">
    <location>
        <begin position="337"/>
        <end position="376"/>
    </location>
</feature>
<evidence type="ECO:0000313" key="3">
    <source>
        <dbReference type="EMBL" id="KAJ8305329.1"/>
    </source>
</evidence>
<dbReference type="Pfam" id="PF00400">
    <property type="entry name" value="WD40"/>
    <property type="match status" value="1"/>
</dbReference>
<dbReference type="PROSITE" id="PS50181">
    <property type="entry name" value="FBOX"/>
    <property type="match status" value="1"/>
</dbReference>
<evidence type="ECO:0000256" key="1">
    <source>
        <dbReference type="PROSITE-ProRule" id="PRU00221"/>
    </source>
</evidence>
<protein>
    <recommendedName>
        <fullName evidence="2">F-box domain-containing protein</fullName>
    </recommendedName>
</protein>
<evidence type="ECO:0000313" key="4">
    <source>
        <dbReference type="Proteomes" id="UP001217089"/>
    </source>
</evidence>
<gene>
    <name evidence="3" type="ORF">KUTeg_015874</name>
</gene>
<dbReference type="Gene3D" id="2.130.10.10">
    <property type="entry name" value="YVTN repeat-like/Quinoprotein amine dehydrogenase"/>
    <property type="match status" value="2"/>
</dbReference>
<dbReference type="SMART" id="SM00320">
    <property type="entry name" value="WD40"/>
    <property type="match status" value="5"/>
</dbReference>
<evidence type="ECO:0000259" key="2">
    <source>
        <dbReference type="PROSITE" id="PS50181"/>
    </source>
</evidence>
<sequence>MQAPIFKYSFLQQIAYFGVLLVFQDKMHFTVQESAVNGKMEESHGVISQNRNGNRDEIPQVDVEKEMVCENVENADLLFAENSYQMTTERNLKDDINNEIADMDHINEENMEGPTENLILEKLPVEILMHIFNFLDARFIVKTLTKVCVEFENMFNSDIYWKTRISKQWPKKYPIVPEENFDWREACIEREEQYRQWSKPEETCEHFMFNDNIFASVDGEGTLLATGSRDRYMNLLDLSKYDPDEPNSKKEVIVHTDPKAHKGWIWSFASWDGCLATGSWDTHVKTWDLSGGCAPVNDFKCKSAVLGLHMEENQIYAAGYNSRTYILDPRSGEVTWKKVHKQPVLCLKANPDYIITGSEDKTVVIFDRRADEVYKTIELEDTYAMCISYSNNQLWIGDKNGQIHVYDAQYGKFELVKTFDVGHAEKVTGICYTPGALFTCSTDSKIKILEPNLDPGVINTLSVHNGAVARLSVQNGVTNDNIPEITTNK</sequence>
<dbReference type="InterPro" id="IPR036047">
    <property type="entry name" value="F-box-like_dom_sf"/>
</dbReference>
<dbReference type="Gene3D" id="1.20.1280.50">
    <property type="match status" value="1"/>
</dbReference>
<dbReference type="InterPro" id="IPR036322">
    <property type="entry name" value="WD40_repeat_dom_sf"/>
</dbReference>
<keyword evidence="4" id="KW-1185">Reference proteome</keyword>
<dbReference type="Proteomes" id="UP001217089">
    <property type="component" value="Unassembled WGS sequence"/>
</dbReference>